<dbReference type="InterPro" id="IPR035965">
    <property type="entry name" value="PAS-like_dom_sf"/>
</dbReference>
<evidence type="ECO:0000256" key="1">
    <source>
        <dbReference type="ARBA" id="ARBA00022543"/>
    </source>
</evidence>
<evidence type="ECO:0000313" key="8">
    <source>
        <dbReference type="Proteomes" id="UP001324533"/>
    </source>
</evidence>
<accession>A0ABZ0VCH1</accession>
<keyword evidence="3" id="KW-0157">Chromophore</keyword>
<keyword evidence="4" id="KW-0675">Receptor</keyword>
<dbReference type="GO" id="GO:0052621">
    <property type="term" value="F:diguanylate cyclase activity"/>
    <property type="evidence" value="ECO:0007669"/>
    <property type="project" value="UniProtKB-EC"/>
</dbReference>
<dbReference type="PROSITE" id="PS50887">
    <property type="entry name" value="GGDEF"/>
    <property type="match status" value="1"/>
</dbReference>
<dbReference type="SUPFAM" id="SSF55073">
    <property type="entry name" value="Nucleotide cyclase"/>
    <property type="match status" value="1"/>
</dbReference>
<dbReference type="Pfam" id="PF08446">
    <property type="entry name" value="PAS_2"/>
    <property type="match status" value="1"/>
</dbReference>
<keyword evidence="7" id="KW-0548">Nucleotidyltransferase</keyword>
<dbReference type="SUPFAM" id="SSF55781">
    <property type="entry name" value="GAF domain-like"/>
    <property type="match status" value="2"/>
</dbReference>
<dbReference type="RefSeq" id="WP_322411065.1">
    <property type="nucleotide sequence ID" value="NZ_CP139779.1"/>
</dbReference>
<dbReference type="CDD" id="cd01949">
    <property type="entry name" value="GGDEF"/>
    <property type="match status" value="1"/>
</dbReference>
<evidence type="ECO:0000259" key="6">
    <source>
        <dbReference type="PROSITE" id="PS50887"/>
    </source>
</evidence>
<dbReference type="PANTHER" id="PTHR46663">
    <property type="entry name" value="DIGUANYLATE CYCLASE DGCT-RELATED"/>
    <property type="match status" value="1"/>
</dbReference>
<dbReference type="InterPro" id="IPR013654">
    <property type="entry name" value="PAS_2"/>
</dbReference>
<dbReference type="EC" id="2.7.7.65" evidence="7"/>
<organism evidence="7 8">
    <name type="scientific">Microbacterium invictum</name>
    <dbReference type="NCBI Taxonomy" id="515415"/>
    <lineage>
        <taxon>Bacteria</taxon>
        <taxon>Bacillati</taxon>
        <taxon>Actinomycetota</taxon>
        <taxon>Actinomycetes</taxon>
        <taxon>Micrococcales</taxon>
        <taxon>Microbacteriaceae</taxon>
        <taxon>Microbacterium</taxon>
    </lineage>
</organism>
<evidence type="ECO:0000256" key="2">
    <source>
        <dbReference type="ARBA" id="ARBA00022606"/>
    </source>
</evidence>
<dbReference type="InterPro" id="IPR001294">
    <property type="entry name" value="Phytochrome"/>
</dbReference>
<name>A0ABZ0VCH1_9MICO</name>
<dbReference type="PANTHER" id="PTHR46663:SF2">
    <property type="entry name" value="GGDEF DOMAIN-CONTAINING PROTEIN"/>
    <property type="match status" value="1"/>
</dbReference>
<dbReference type="SUPFAM" id="SSF55785">
    <property type="entry name" value="PYP-like sensor domain (PAS domain)"/>
    <property type="match status" value="1"/>
</dbReference>
<reference evidence="7 8" key="1">
    <citation type="submission" date="2023-06" db="EMBL/GenBank/DDBJ databases">
        <title>Rock-solubilizing bacteria, Microbacterium invictum, promotes re-establishment of vegetation in rocky wasteland by accelerating rock bio-weathering and reshaping soil bacterial community.</title>
        <authorList>
            <person name="Liu C."/>
        </authorList>
    </citation>
    <scope>NUCLEOTIDE SEQUENCE [LARGE SCALE GENOMIC DNA]</scope>
    <source>
        <strain evidence="7 8">X-18</strain>
    </source>
</reference>
<feature type="domain" description="Phytochrome chromophore attachment site" evidence="5">
    <location>
        <begin position="137"/>
        <end position="293"/>
    </location>
</feature>
<keyword evidence="7" id="KW-0808">Transferase</keyword>
<dbReference type="InterPro" id="IPR016132">
    <property type="entry name" value="Phyto_chromo_attachment"/>
</dbReference>
<evidence type="ECO:0000259" key="5">
    <source>
        <dbReference type="PROSITE" id="PS50046"/>
    </source>
</evidence>
<dbReference type="SMART" id="SM00267">
    <property type="entry name" value="GGDEF"/>
    <property type="match status" value="1"/>
</dbReference>
<dbReference type="Gene3D" id="3.30.450.270">
    <property type="match status" value="1"/>
</dbReference>
<dbReference type="Gene3D" id="3.30.450.20">
    <property type="entry name" value="PAS domain"/>
    <property type="match status" value="1"/>
</dbReference>
<gene>
    <name evidence="7" type="ORF">T9R20_02910</name>
</gene>
<dbReference type="InterPro" id="IPR013515">
    <property type="entry name" value="Phytochrome_cen-reg"/>
</dbReference>
<feature type="domain" description="GGDEF" evidence="6">
    <location>
        <begin position="520"/>
        <end position="648"/>
    </location>
</feature>
<dbReference type="InterPro" id="IPR029787">
    <property type="entry name" value="Nucleotide_cyclase"/>
</dbReference>
<dbReference type="PROSITE" id="PS50046">
    <property type="entry name" value="PHYTOCHROME_2"/>
    <property type="match status" value="1"/>
</dbReference>
<dbReference type="Proteomes" id="UP001324533">
    <property type="component" value="Chromosome"/>
</dbReference>
<dbReference type="EMBL" id="CP139779">
    <property type="protein sequence ID" value="WQB70929.1"/>
    <property type="molecule type" value="Genomic_DNA"/>
</dbReference>
<proteinExistence type="predicted"/>
<dbReference type="Gene3D" id="3.30.450.40">
    <property type="match status" value="1"/>
</dbReference>
<dbReference type="SMART" id="SM00065">
    <property type="entry name" value="GAF"/>
    <property type="match status" value="1"/>
</dbReference>
<dbReference type="Pfam" id="PF00360">
    <property type="entry name" value="PHY"/>
    <property type="match status" value="1"/>
</dbReference>
<keyword evidence="1" id="KW-0600">Photoreceptor protein</keyword>
<sequence>MNTTPTTSSESLWDPDERLRLRECSAEPLATPGRIQSFGTLLAVDAQTDTVVVASDDAADALGRPIAEIGDDRLRDAYAHGVAIDPIRVGFNGVEHDAIVHRDSDPVIIELEPTVPDLEYVRTGVVTAIQRLAGITDATELRRRAAAEIKAITGFDRVMCYDFFDDGHGEIVADEREPDMEPYLGLHFPASDIPPQARALYLEKRSRAIVDTHDGGKALVTLLPELGPLDLTTTELRAVSPHHLQFMRNMGQAATVSFALVAGDQLVGMFTCAHRTVRRVPILLRRSLEVLASQVTMQLTAARQIDELRRQLTARERRSAVVAPLYGALDVHAALLDGPKTVLDAVPADGAYLRLGGVARAIGDVPEPELLGAVIDDLGTAPFCSESLPIDHPELAVEIPGVAGLLSVSLGAEGDCLVFVRGEVTREVEWLGDQTADNRDHPLSPRRSFSAWKESVTGRSLPWGDLIKDAEELALDIRAAMDRRNEAELAELAFHDPLTGLNNRRFLDDRLDELLRETESGVAMIFVDLDDFKSVNDTHGHEVGDAVLVAVSKRLTHSARAEDVVVRFGGDEFLLICREVDVAAAHAIAERALLALTEPVVVEDLTISVTGSAGVVAASERPTASELLEAADAAMYRAKRSGRGRVSR</sequence>
<dbReference type="Pfam" id="PF00990">
    <property type="entry name" value="GGDEF"/>
    <property type="match status" value="1"/>
</dbReference>
<dbReference type="Pfam" id="PF01590">
    <property type="entry name" value="GAF"/>
    <property type="match status" value="1"/>
</dbReference>
<protein>
    <submittedName>
        <fullName evidence="7">Diguanylate cyclase</fullName>
        <ecNumber evidence="7">2.7.7.65</ecNumber>
    </submittedName>
</protein>
<keyword evidence="8" id="KW-1185">Reference proteome</keyword>
<evidence type="ECO:0000256" key="3">
    <source>
        <dbReference type="ARBA" id="ARBA00022991"/>
    </source>
</evidence>
<dbReference type="InterPro" id="IPR052163">
    <property type="entry name" value="DGC-Regulatory_Protein"/>
</dbReference>
<dbReference type="InterPro" id="IPR029016">
    <property type="entry name" value="GAF-like_dom_sf"/>
</dbReference>
<dbReference type="NCBIfam" id="TIGR00254">
    <property type="entry name" value="GGDEF"/>
    <property type="match status" value="1"/>
</dbReference>
<dbReference type="PRINTS" id="PR01033">
    <property type="entry name" value="PHYTOCHROME"/>
</dbReference>
<evidence type="ECO:0000256" key="4">
    <source>
        <dbReference type="ARBA" id="ARBA00023170"/>
    </source>
</evidence>
<dbReference type="InterPro" id="IPR000160">
    <property type="entry name" value="GGDEF_dom"/>
</dbReference>
<dbReference type="InterPro" id="IPR043128">
    <property type="entry name" value="Rev_trsase/Diguanyl_cyclase"/>
</dbReference>
<dbReference type="Gene3D" id="3.30.70.270">
    <property type="match status" value="1"/>
</dbReference>
<evidence type="ECO:0000313" key="7">
    <source>
        <dbReference type="EMBL" id="WQB70929.1"/>
    </source>
</evidence>
<dbReference type="InterPro" id="IPR003018">
    <property type="entry name" value="GAF"/>
</dbReference>
<dbReference type="InterPro" id="IPR043150">
    <property type="entry name" value="Phytochrome_PHY_sf"/>
</dbReference>
<keyword evidence="2" id="KW-0716">Sensory transduction</keyword>